<evidence type="ECO:0000313" key="6">
    <source>
        <dbReference type="EMBL" id="KAF1694004.1"/>
    </source>
</evidence>
<feature type="region of interest" description="Disordered" evidence="3">
    <location>
        <begin position="1"/>
        <end position="29"/>
    </location>
</feature>
<dbReference type="EC" id="2.7.7.65" evidence="1"/>
<evidence type="ECO:0000256" key="1">
    <source>
        <dbReference type="ARBA" id="ARBA00012528"/>
    </source>
</evidence>
<keyword evidence="4" id="KW-0472">Membrane</keyword>
<dbReference type="NCBIfam" id="TIGR00254">
    <property type="entry name" value="GGDEF"/>
    <property type="match status" value="1"/>
</dbReference>
<gene>
    <name evidence="6" type="ORF">CSC65_10100</name>
</gene>
<evidence type="ECO:0000313" key="7">
    <source>
        <dbReference type="Proteomes" id="UP000788419"/>
    </source>
</evidence>
<feature type="transmembrane region" description="Helical" evidence="4">
    <location>
        <begin position="167"/>
        <end position="187"/>
    </location>
</feature>
<keyword evidence="7" id="KW-1185">Reference proteome</keyword>
<feature type="transmembrane region" description="Helical" evidence="4">
    <location>
        <begin position="62"/>
        <end position="81"/>
    </location>
</feature>
<evidence type="ECO:0000256" key="2">
    <source>
        <dbReference type="ARBA" id="ARBA00034247"/>
    </source>
</evidence>
<reference evidence="6 7" key="1">
    <citation type="submission" date="2017-10" db="EMBL/GenBank/DDBJ databases">
        <title>Whole genome sequencing of members of genus Pseudoxanthomonas.</title>
        <authorList>
            <person name="Kumar S."/>
            <person name="Bansal K."/>
            <person name="Kaur A."/>
            <person name="Patil P."/>
            <person name="Sharma S."/>
            <person name="Patil P.B."/>
        </authorList>
    </citation>
    <scope>NUCLEOTIDE SEQUENCE [LARGE SCALE GENOMIC DNA]</scope>
    <source>
        <strain evidence="6 7">DSM 17801</strain>
    </source>
</reference>
<dbReference type="Gene3D" id="3.30.70.270">
    <property type="match status" value="1"/>
</dbReference>
<proteinExistence type="predicted"/>
<accession>A0ABQ6Z631</accession>
<dbReference type="InterPro" id="IPR007894">
    <property type="entry name" value="MASE2"/>
</dbReference>
<evidence type="ECO:0000256" key="3">
    <source>
        <dbReference type="SAM" id="MobiDB-lite"/>
    </source>
</evidence>
<dbReference type="Pfam" id="PF05230">
    <property type="entry name" value="MASE2"/>
    <property type="match status" value="1"/>
</dbReference>
<dbReference type="SUPFAM" id="SSF55073">
    <property type="entry name" value="Nucleotide cyclase"/>
    <property type="match status" value="1"/>
</dbReference>
<dbReference type="InterPro" id="IPR050469">
    <property type="entry name" value="Diguanylate_Cyclase"/>
</dbReference>
<evidence type="ECO:0000256" key="4">
    <source>
        <dbReference type="SAM" id="Phobius"/>
    </source>
</evidence>
<dbReference type="EMBL" id="PDWN01000009">
    <property type="protein sequence ID" value="KAF1694004.1"/>
    <property type="molecule type" value="Genomic_DNA"/>
</dbReference>
<evidence type="ECO:0000259" key="5">
    <source>
        <dbReference type="PROSITE" id="PS50887"/>
    </source>
</evidence>
<feature type="transmembrane region" description="Helical" evidence="4">
    <location>
        <begin position="102"/>
        <end position="125"/>
    </location>
</feature>
<protein>
    <recommendedName>
        <fullName evidence="1">diguanylate cyclase</fullName>
        <ecNumber evidence="1">2.7.7.65</ecNumber>
    </recommendedName>
</protein>
<sequence>MPTGVSLDPDTDAPPGSATGLTSAASGRQARMPRQVYPLRVLGMGLGGIALAAVLYENNAGIGSWAWLGFTALLWPQLALWTALRSRHPHRAEVRNLLFDSALAGIWVPLMHFNLLPSVLLLTLATVDKISTGVPRLWLQSLPVMLAGMVLGSVVAGLAFQPATSMLVILACLPMLLIHTIAVSLAANRLIARIREQNRALDQLQRIDALTGLAGRRHWQQQAEAALRRLRDDGTVATLLMVDIDRFKDINDQYGHASGDDVLRLVAGLLRRRLGDADNAGRFGGDEFAVVLAGIGRDEAFAIAEGMRRDVEAAETSARHAGGLRCSVSIGVAEADPADPGLRQWLEAADRALYAAKHAGRNQVAATPVRDRSDRIS</sequence>
<feature type="domain" description="GGDEF" evidence="5">
    <location>
        <begin position="235"/>
        <end position="369"/>
    </location>
</feature>
<dbReference type="PANTHER" id="PTHR45138">
    <property type="entry name" value="REGULATORY COMPONENTS OF SENSORY TRANSDUCTION SYSTEM"/>
    <property type="match status" value="1"/>
</dbReference>
<dbReference type="Pfam" id="PF00990">
    <property type="entry name" value="GGDEF"/>
    <property type="match status" value="1"/>
</dbReference>
<keyword evidence="4" id="KW-0812">Transmembrane</keyword>
<feature type="transmembrane region" description="Helical" evidence="4">
    <location>
        <begin position="37"/>
        <end position="56"/>
    </location>
</feature>
<organism evidence="6 7">
    <name type="scientific">Pseudoxanthomonas daejeonensis</name>
    <dbReference type="NCBI Taxonomy" id="266062"/>
    <lineage>
        <taxon>Bacteria</taxon>
        <taxon>Pseudomonadati</taxon>
        <taxon>Pseudomonadota</taxon>
        <taxon>Gammaproteobacteria</taxon>
        <taxon>Lysobacterales</taxon>
        <taxon>Lysobacteraceae</taxon>
        <taxon>Pseudoxanthomonas</taxon>
    </lineage>
</organism>
<feature type="transmembrane region" description="Helical" evidence="4">
    <location>
        <begin position="137"/>
        <end position="160"/>
    </location>
</feature>
<dbReference type="InterPro" id="IPR000160">
    <property type="entry name" value="GGDEF_dom"/>
</dbReference>
<dbReference type="InterPro" id="IPR043128">
    <property type="entry name" value="Rev_trsase/Diguanyl_cyclase"/>
</dbReference>
<name>A0ABQ6Z631_9GAMM</name>
<dbReference type="SMART" id="SM00267">
    <property type="entry name" value="GGDEF"/>
    <property type="match status" value="1"/>
</dbReference>
<comment type="caution">
    <text evidence="6">The sequence shown here is derived from an EMBL/GenBank/DDBJ whole genome shotgun (WGS) entry which is preliminary data.</text>
</comment>
<keyword evidence="4" id="KW-1133">Transmembrane helix</keyword>
<dbReference type="PROSITE" id="PS50887">
    <property type="entry name" value="GGDEF"/>
    <property type="match status" value="1"/>
</dbReference>
<dbReference type="InterPro" id="IPR029787">
    <property type="entry name" value="Nucleotide_cyclase"/>
</dbReference>
<dbReference type="Proteomes" id="UP000788419">
    <property type="component" value="Unassembled WGS sequence"/>
</dbReference>
<dbReference type="CDD" id="cd01949">
    <property type="entry name" value="GGDEF"/>
    <property type="match status" value="1"/>
</dbReference>
<dbReference type="PANTHER" id="PTHR45138:SF9">
    <property type="entry name" value="DIGUANYLATE CYCLASE DGCM-RELATED"/>
    <property type="match status" value="1"/>
</dbReference>
<comment type="catalytic activity">
    <reaction evidence="2">
        <text>2 GTP = 3',3'-c-di-GMP + 2 diphosphate</text>
        <dbReference type="Rhea" id="RHEA:24898"/>
        <dbReference type="ChEBI" id="CHEBI:33019"/>
        <dbReference type="ChEBI" id="CHEBI:37565"/>
        <dbReference type="ChEBI" id="CHEBI:58805"/>
        <dbReference type="EC" id="2.7.7.65"/>
    </reaction>
</comment>